<evidence type="ECO:0000313" key="1">
    <source>
        <dbReference type="EMBL" id="MCH5600771.1"/>
    </source>
</evidence>
<dbReference type="EMBL" id="JAKWBL010000004">
    <property type="protein sequence ID" value="MCH5600771.1"/>
    <property type="molecule type" value="Genomic_DNA"/>
</dbReference>
<keyword evidence="2" id="KW-1185">Reference proteome</keyword>
<organism evidence="1 2">
    <name type="scientific">Niabella ginsengisoli</name>
    <dbReference type="NCBI Taxonomy" id="522298"/>
    <lineage>
        <taxon>Bacteria</taxon>
        <taxon>Pseudomonadati</taxon>
        <taxon>Bacteroidota</taxon>
        <taxon>Chitinophagia</taxon>
        <taxon>Chitinophagales</taxon>
        <taxon>Chitinophagaceae</taxon>
        <taxon>Niabella</taxon>
    </lineage>
</organism>
<protein>
    <submittedName>
        <fullName evidence="1">Uncharacterized protein</fullName>
    </submittedName>
</protein>
<reference evidence="1 2" key="1">
    <citation type="submission" date="2022-02" db="EMBL/GenBank/DDBJ databases">
        <authorList>
            <person name="Min J."/>
        </authorList>
    </citation>
    <scope>NUCLEOTIDE SEQUENCE [LARGE SCALE GENOMIC DNA]</scope>
    <source>
        <strain evidence="1 2">GR10-1</strain>
    </source>
</reference>
<gene>
    <name evidence="1" type="ORF">MKP09_24060</name>
</gene>
<comment type="caution">
    <text evidence="1">The sequence shown here is derived from an EMBL/GenBank/DDBJ whole genome shotgun (WGS) entry which is preliminary data.</text>
</comment>
<accession>A0ABS9SRB9</accession>
<name>A0ABS9SRB9_9BACT</name>
<dbReference type="RefSeq" id="WP_240833165.1">
    <property type="nucleotide sequence ID" value="NZ_JAKWBL010000004.1"/>
</dbReference>
<dbReference type="Proteomes" id="UP001202248">
    <property type="component" value="Unassembled WGS sequence"/>
</dbReference>
<evidence type="ECO:0000313" key="2">
    <source>
        <dbReference type="Proteomes" id="UP001202248"/>
    </source>
</evidence>
<sequence length="173" mass="19410">MENVADYVRYDIAPPVELMAEYNRLKKENILAKEERVNDLLEDAAATVSELKKWWAKDFKSSTKKQYPTPVIRGIATTAPIAPPPVRESEMSNIVNAEATADGNLQDSKLEEVVVIGYGTQKQKSITAAITTVKNINAVNIPDIKIPEFKSDKDYIKKLEGVKKKMPMLLIYN</sequence>
<proteinExistence type="predicted"/>